<dbReference type="EMBL" id="CP063849">
    <property type="protein sequence ID" value="QOY87802.1"/>
    <property type="molecule type" value="Genomic_DNA"/>
</dbReference>
<comment type="subcellular location">
    <subcellularLocation>
        <location evidence="2">Membrane</location>
        <topology evidence="2">Multi-pass membrane protein</topology>
    </subcellularLocation>
</comment>
<evidence type="ECO:0000256" key="2">
    <source>
        <dbReference type="ARBA" id="ARBA00004141"/>
    </source>
</evidence>
<dbReference type="PROSITE" id="PS50850">
    <property type="entry name" value="MFS"/>
    <property type="match status" value="1"/>
</dbReference>
<evidence type="ECO:0000259" key="9">
    <source>
        <dbReference type="PROSITE" id="PS50850"/>
    </source>
</evidence>
<keyword evidence="5 8" id="KW-0812">Transmembrane</keyword>
<keyword evidence="4" id="KW-0813">Transport</keyword>
<dbReference type="PRINTS" id="PR01035">
    <property type="entry name" value="TCRTETA"/>
</dbReference>
<evidence type="ECO:0000256" key="1">
    <source>
        <dbReference type="ARBA" id="ARBA00003279"/>
    </source>
</evidence>
<dbReference type="InterPro" id="IPR001958">
    <property type="entry name" value="Tet-R_TetA/multi-R_MdtG-like"/>
</dbReference>
<evidence type="ECO:0000256" key="3">
    <source>
        <dbReference type="ARBA" id="ARBA00007520"/>
    </source>
</evidence>
<dbReference type="AlphaFoldDB" id="A0A7S7SJ82"/>
<feature type="transmembrane region" description="Helical" evidence="8">
    <location>
        <begin position="45"/>
        <end position="65"/>
    </location>
</feature>
<protein>
    <submittedName>
        <fullName evidence="10">MFS transporter</fullName>
    </submittedName>
</protein>
<evidence type="ECO:0000256" key="8">
    <source>
        <dbReference type="SAM" id="Phobius"/>
    </source>
</evidence>
<accession>A0A7S7SJ82</accession>
<comment type="function">
    <text evidence="1">Resistance to tetracycline by an active tetracycline efflux. This is an energy-dependent process that decreases the accumulation of the antibiotic in whole cells. This protein functions as a metal-tetracycline/H(+) antiporter.</text>
</comment>
<evidence type="ECO:0000256" key="5">
    <source>
        <dbReference type="ARBA" id="ARBA00022692"/>
    </source>
</evidence>
<evidence type="ECO:0000256" key="6">
    <source>
        <dbReference type="ARBA" id="ARBA00022989"/>
    </source>
</evidence>
<dbReference type="Pfam" id="PF07690">
    <property type="entry name" value="MFS_1"/>
    <property type="match status" value="1"/>
</dbReference>
<comment type="similarity">
    <text evidence="3">Belongs to the major facilitator superfamily. TCR/Tet family.</text>
</comment>
<feature type="domain" description="Major facilitator superfamily (MFS) profile" evidence="9">
    <location>
        <begin position="11"/>
        <end position="396"/>
    </location>
</feature>
<feature type="transmembrane region" description="Helical" evidence="8">
    <location>
        <begin position="220"/>
        <end position="242"/>
    </location>
</feature>
<dbReference type="InterPro" id="IPR020846">
    <property type="entry name" value="MFS_dom"/>
</dbReference>
<dbReference type="InterPro" id="IPR036259">
    <property type="entry name" value="MFS_trans_sf"/>
</dbReference>
<dbReference type="GO" id="GO:0016020">
    <property type="term" value="C:membrane"/>
    <property type="evidence" value="ECO:0007669"/>
    <property type="project" value="UniProtKB-SubCell"/>
</dbReference>
<dbReference type="PANTHER" id="PTHR23504">
    <property type="entry name" value="MAJOR FACILITATOR SUPERFAMILY DOMAIN-CONTAINING PROTEIN 10"/>
    <property type="match status" value="1"/>
</dbReference>
<feature type="transmembrane region" description="Helical" evidence="8">
    <location>
        <begin position="77"/>
        <end position="96"/>
    </location>
</feature>
<keyword evidence="7 8" id="KW-0472">Membrane</keyword>
<dbReference type="InterPro" id="IPR011701">
    <property type="entry name" value="MFS"/>
</dbReference>
<feature type="transmembrane region" description="Helical" evidence="8">
    <location>
        <begin position="341"/>
        <end position="360"/>
    </location>
</feature>
<dbReference type="Gene3D" id="1.20.1250.20">
    <property type="entry name" value="MFS general substrate transporter like domains"/>
    <property type="match status" value="1"/>
</dbReference>
<keyword evidence="11" id="KW-1185">Reference proteome</keyword>
<evidence type="ECO:0000313" key="11">
    <source>
        <dbReference type="Proteomes" id="UP000593892"/>
    </source>
</evidence>
<dbReference type="PANTHER" id="PTHR23504:SF15">
    <property type="entry name" value="MAJOR FACILITATOR SUPERFAMILY (MFS) PROFILE DOMAIN-CONTAINING PROTEIN"/>
    <property type="match status" value="1"/>
</dbReference>
<gene>
    <name evidence="10" type="ORF">IRI77_34535</name>
</gene>
<sequence length="396" mass="41236">MSSPSTPAKGALGVIFLIVFLDLMGAGILIPVIPYIVEPYRADALTVGILAMAFSAAQFLASPLLGLLSDRFGRRPILLLSVLGSAGGYFLFGYGGSLAVLFAARIIDGLTGGNISAAQAYIADISEPKDRAKNFGLIGAAFGLGFILGPALGGALSKISLSAPAYAAGVLSLVTFAVGSVLLKESLPAANRTSKKTRWHDVNPFSQIRAAFARVGFRELMLATFAMNFGMAGLQTNFAVFTHARFGLDASHNAMLFAFLGVMASLTQGLLLRKLAPSLGEGRLAVGGSLLLGLGFVVLAISSAIWMLYLCLVLTALGFGLAGPSLSGLVSRRATPREQGVLLGTMQSLASFTRVIGPVWAGASFDHIGQSAPYWTGAICAGLTMVWSLHSTRESL</sequence>
<evidence type="ECO:0000256" key="4">
    <source>
        <dbReference type="ARBA" id="ARBA00022448"/>
    </source>
</evidence>
<dbReference type="RefSeq" id="WP_194449469.1">
    <property type="nucleotide sequence ID" value="NZ_CP063849.1"/>
</dbReference>
<feature type="transmembrane region" description="Helical" evidence="8">
    <location>
        <begin position="284"/>
        <end position="301"/>
    </location>
</feature>
<feature type="transmembrane region" description="Helical" evidence="8">
    <location>
        <begin position="12"/>
        <end position="33"/>
    </location>
</feature>
<evidence type="ECO:0000256" key="7">
    <source>
        <dbReference type="ARBA" id="ARBA00023136"/>
    </source>
</evidence>
<keyword evidence="6 8" id="KW-1133">Transmembrane helix</keyword>
<dbReference type="PROSITE" id="PS00216">
    <property type="entry name" value="SUGAR_TRANSPORT_1"/>
    <property type="match status" value="1"/>
</dbReference>
<dbReference type="GO" id="GO:0022857">
    <property type="term" value="F:transmembrane transporter activity"/>
    <property type="evidence" value="ECO:0007669"/>
    <property type="project" value="InterPro"/>
</dbReference>
<name>A0A7S7SJ82_PALFE</name>
<evidence type="ECO:0000313" key="10">
    <source>
        <dbReference type="EMBL" id="QOY87802.1"/>
    </source>
</evidence>
<feature type="transmembrane region" description="Helical" evidence="8">
    <location>
        <begin position="163"/>
        <end position="183"/>
    </location>
</feature>
<organism evidence="10 11">
    <name type="scientific">Paludibaculum fermentans</name>
    <dbReference type="NCBI Taxonomy" id="1473598"/>
    <lineage>
        <taxon>Bacteria</taxon>
        <taxon>Pseudomonadati</taxon>
        <taxon>Acidobacteriota</taxon>
        <taxon>Terriglobia</taxon>
        <taxon>Bryobacterales</taxon>
        <taxon>Bryobacteraceae</taxon>
        <taxon>Paludibaculum</taxon>
    </lineage>
</organism>
<dbReference type="Proteomes" id="UP000593892">
    <property type="component" value="Chromosome"/>
</dbReference>
<dbReference type="KEGG" id="pfer:IRI77_34535"/>
<dbReference type="InterPro" id="IPR005829">
    <property type="entry name" value="Sugar_transporter_CS"/>
</dbReference>
<proteinExistence type="inferred from homology"/>
<feature type="transmembrane region" description="Helical" evidence="8">
    <location>
        <begin position="254"/>
        <end position="272"/>
    </location>
</feature>
<feature type="transmembrane region" description="Helical" evidence="8">
    <location>
        <begin position="372"/>
        <end position="390"/>
    </location>
</feature>
<feature type="transmembrane region" description="Helical" evidence="8">
    <location>
        <begin position="307"/>
        <end position="329"/>
    </location>
</feature>
<reference evidence="10 11" key="1">
    <citation type="submission" date="2020-10" db="EMBL/GenBank/DDBJ databases">
        <title>Complete genome sequence of Paludibaculum fermentans P105T, a facultatively anaerobic acidobacterium capable of dissimilatory Fe(III) reduction.</title>
        <authorList>
            <person name="Dedysh S.N."/>
            <person name="Beletsky A.V."/>
            <person name="Kulichevskaya I.S."/>
            <person name="Mardanov A.V."/>
            <person name="Ravin N.V."/>
        </authorList>
    </citation>
    <scope>NUCLEOTIDE SEQUENCE [LARGE SCALE GENOMIC DNA]</scope>
    <source>
        <strain evidence="10 11">P105</strain>
    </source>
</reference>
<dbReference type="SUPFAM" id="SSF103473">
    <property type="entry name" value="MFS general substrate transporter"/>
    <property type="match status" value="1"/>
</dbReference>
<feature type="transmembrane region" description="Helical" evidence="8">
    <location>
        <begin position="135"/>
        <end position="157"/>
    </location>
</feature>